<dbReference type="GO" id="GO:0006633">
    <property type="term" value="P:fatty acid biosynthetic process"/>
    <property type="evidence" value="ECO:0007669"/>
    <property type="project" value="UniProtKB-UniPathway"/>
</dbReference>
<dbReference type="GO" id="GO:0004314">
    <property type="term" value="F:[acyl-carrier-protein] S-malonyltransferase activity"/>
    <property type="evidence" value="ECO:0007669"/>
    <property type="project" value="UniProtKB-EC"/>
</dbReference>
<proteinExistence type="inferred from homology"/>
<dbReference type="UniPathway" id="UPA00094"/>
<evidence type="ECO:0000256" key="4">
    <source>
        <dbReference type="ARBA" id="ARBA00022516"/>
    </source>
</evidence>
<reference evidence="14 15" key="1">
    <citation type="journal article" date="2018" name="Biotechnol. Adv.">
        <title>Improved genomic resources and new bioinformatic workflow for the carcinogenic parasite Clonorchis sinensis: Biotechnological implications.</title>
        <authorList>
            <person name="Wang D."/>
            <person name="Korhonen P.K."/>
            <person name="Gasser R.B."/>
            <person name="Young N.D."/>
        </authorList>
    </citation>
    <scope>NUCLEOTIDE SEQUENCE [LARGE SCALE GENOMIC DNA]</scope>
    <source>
        <strain evidence="14">Cs-k2</strain>
    </source>
</reference>
<organism evidence="14 15">
    <name type="scientific">Clonorchis sinensis</name>
    <name type="common">Chinese liver fluke</name>
    <dbReference type="NCBI Taxonomy" id="79923"/>
    <lineage>
        <taxon>Eukaryota</taxon>
        <taxon>Metazoa</taxon>
        <taxon>Spiralia</taxon>
        <taxon>Lophotrochozoa</taxon>
        <taxon>Platyhelminthes</taxon>
        <taxon>Trematoda</taxon>
        <taxon>Digenea</taxon>
        <taxon>Opisthorchiida</taxon>
        <taxon>Opisthorchiata</taxon>
        <taxon>Opisthorchiidae</taxon>
        <taxon>Clonorchis</taxon>
    </lineage>
</organism>
<dbReference type="Gene3D" id="3.40.366.10">
    <property type="entry name" value="Malonyl-Coenzyme A Acyl Carrier Protein, domain 2"/>
    <property type="match status" value="1"/>
</dbReference>
<sequence length="375" mass="41976">MQIYRFAMAELNGVADSVTGLHVIRVRAEAMQKACDRIKGAMTSVFLNHDSQLKLAIAAALEHCKAHYKLENPECRIANYLYSDCKVVAGHIQAIEFIEQHAPQFRIRRVKRLPVNGAFHTSLMRSAVEPVSRAVSRVDQLKSPSIPVVSALDILPYTTVESLRRKLSLQLVRPVKWEQTLHALYIRPPDTPFPVTVEPGPGKQLGAMLRMANPRVCLANNRLGILARRIAFRHCIEPDWEGQSSFCEPWRRRDISLTVKGRVHNAVVRSILLLYGSETWPLRAEGVKRLPVFDHRCLRSYLPRLPKSSANETVAATTTAPRLSLSRLGQPGSIPALMLPSGGMVVRHRKGATAEQPLHDKYAVLTADYEVAWSP</sequence>
<evidence type="ECO:0000256" key="1">
    <source>
        <dbReference type="ARBA" id="ARBA00004173"/>
    </source>
</evidence>
<dbReference type="GO" id="GO:0005739">
    <property type="term" value="C:mitochondrion"/>
    <property type="evidence" value="ECO:0007669"/>
    <property type="project" value="UniProtKB-SubCell"/>
</dbReference>
<evidence type="ECO:0000256" key="7">
    <source>
        <dbReference type="ARBA" id="ARBA00022946"/>
    </source>
</evidence>
<evidence type="ECO:0000313" key="14">
    <source>
        <dbReference type="EMBL" id="KAG5450114.1"/>
    </source>
</evidence>
<name>A0A419PFM6_CLOSI</name>
<feature type="domain" description="Malonyl-CoA:ACP transacylase (MAT)" evidence="13">
    <location>
        <begin position="1"/>
        <end position="230"/>
    </location>
</feature>
<evidence type="ECO:0000256" key="9">
    <source>
        <dbReference type="ARBA" id="ARBA00023128"/>
    </source>
</evidence>
<dbReference type="InterPro" id="IPR052760">
    <property type="entry name" value="Mitochondrial_malonyltrans"/>
</dbReference>
<gene>
    <name evidence="14" type="ORF">CSKR_102219</name>
</gene>
<dbReference type="Gene3D" id="3.30.70.250">
    <property type="entry name" value="Malonyl-CoA ACP transacylase, ACP-binding"/>
    <property type="match status" value="1"/>
</dbReference>
<accession>A0A419PFM6</accession>
<evidence type="ECO:0000256" key="12">
    <source>
        <dbReference type="ARBA" id="ARBA00077751"/>
    </source>
</evidence>
<keyword evidence="10" id="KW-0275">Fatty acid biosynthesis</keyword>
<evidence type="ECO:0000256" key="6">
    <source>
        <dbReference type="ARBA" id="ARBA00022832"/>
    </source>
</evidence>
<evidence type="ECO:0000256" key="2">
    <source>
        <dbReference type="ARBA" id="ARBA00005194"/>
    </source>
</evidence>
<evidence type="ECO:0000256" key="8">
    <source>
        <dbReference type="ARBA" id="ARBA00023098"/>
    </source>
</evidence>
<evidence type="ECO:0000256" key="10">
    <source>
        <dbReference type="ARBA" id="ARBA00023160"/>
    </source>
</evidence>
<dbReference type="EMBL" id="NIRI02000042">
    <property type="protein sequence ID" value="KAG5450114.1"/>
    <property type="molecule type" value="Genomic_DNA"/>
</dbReference>
<evidence type="ECO:0000256" key="5">
    <source>
        <dbReference type="ARBA" id="ARBA00022679"/>
    </source>
</evidence>
<comment type="subcellular location">
    <subcellularLocation>
        <location evidence="1">Mitochondrion</location>
    </subcellularLocation>
</comment>
<dbReference type="SMART" id="SM00827">
    <property type="entry name" value="PKS_AT"/>
    <property type="match status" value="1"/>
</dbReference>
<comment type="pathway">
    <text evidence="2">Lipid metabolism; fatty acid biosynthesis.</text>
</comment>
<dbReference type="FunCoup" id="A0A419PFM6">
    <property type="interactions" value="921"/>
</dbReference>
<dbReference type="AlphaFoldDB" id="A0A419PFM6"/>
<dbReference type="Proteomes" id="UP000286415">
    <property type="component" value="Unassembled WGS sequence"/>
</dbReference>
<dbReference type="SUPFAM" id="SSF52151">
    <property type="entry name" value="FabD/lysophospholipase-like"/>
    <property type="match status" value="1"/>
</dbReference>
<keyword evidence="4" id="KW-0444">Lipid biosynthesis</keyword>
<keyword evidence="9" id="KW-0496">Mitochondrion</keyword>
<dbReference type="InterPro" id="IPR016036">
    <property type="entry name" value="Malonyl_transacylase_ACP-bd"/>
</dbReference>
<dbReference type="SUPFAM" id="SSF55048">
    <property type="entry name" value="Probable ACP-binding domain of malonyl-CoA ACP transacylase"/>
    <property type="match status" value="1"/>
</dbReference>
<dbReference type="InterPro" id="IPR001227">
    <property type="entry name" value="Ac_transferase_dom_sf"/>
</dbReference>
<comment type="caution">
    <text evidence="14">The sequence shown here is derived from an EMBL/GenBank/DDBJ whole genome shotgun (WGS) entry which is preliminary data.</text>
</comment>
<dbReference type="InParanoid" id="A0A419PFM6"/>
<keyword evidence="6" id="KW-0276">Fatty acid metabolism</keyword>
<dbReference type="EC" id="2.3.1.39" evidence="3"/>
<keyword evidence="5" id="KW-0808">Transferase</keyword>
<keyword evidence="15" id="KW-1185">Reference proteome</keyword>
<dbReference type="OrthoDB" id="541883at2759"/>
<evidence type="ECO:0000256" key="11">
    <source>
        <dbReference type="ARBA" id="ARBA00061523"/>
    </source>
</evidence>
<protein>
    <recommendedName>
        <fullName evidence="3">[acyl-carrier-protein] S-malonyltransferase</fullName>
        <ecNumber evidence="3">2.3.1.39</ecNumber>
    </recommendedName>
    <alternativeName>
        <fullName evidence="12">[Acyl-carrier-protein] malonyltransferase</fullName>
    </alternativeName>
</protein>
<dbReference type="STRING" id="79923.A0A419PFM6"/>
<dbReference type="PANTHER" id="PTHR47170">
    <property type="entry name" value="MALONYL-COA ACP TRANSACYLASE, ACP-BINDING"/>
    <property type="match status" value="1"/>
</dbReference>
<reference evidence="14 15" key="2">
    <citation type="journal article" date="2021" name="Genomics">
        <title>High-quality reference genome for Clonorchis sinensis.</title>
        <authorList>
            <person name="Young N.D."/>
            <person name="Stroehlein A.J."/>
            <person name="Kinkar L."/>
            <person name="Wang T."/>
            <person name="Sohn W.M."/>
            <person name="Chang B.C.H."/>
            <person name="Kaur P."/>
            <person name="Weisz D."/>
            <person name="Dudchenko O."/>
            <person name="Aiden E.L."/>
            <person name="Korhonen P.K."/>
            <person name="Gasser R.B."/>
        </authorList>
    </citation>
    <scope>NUCLEOTIDE SEQUENCE [LARGE SCALE GENOMIC DNA]</scope>
    <source>
        <strain evidence="14">Cs-k2</strain>
    </source>
</reference>
<dbReference type="PANTHER" id="PTHR47170:SF2">
    <property type="entry name" value="MALONYL-COA:ACP TRANSACYLASE (MAT) DOMAIN-CONTAINING PROTEIN"/>
    <property type="match status" value="1"/>
</dbReference>
<keyword evidence="7" id="KW-0809">Transit peptide</keyword>
<comment type="similarity">
    <text evidence="11">Belongs to the type II malonyltransferase family.</text>
</comment>
<evidence type="ECO:0000259" key="13">
    <source>
        <dbReference type="SMART" id="SM00827"/>
    </source>
</evidence>
<dbReference type="FunFam" id="3.30.70.250:FF:000005">
    <property type="entry name" value="Malonyl-CoA-acyl carrier protein transacylase, mitochondrial"/>
    <property type="match status" value="1"/>
</dbReference>
<evidence type="ECO:0000313" key="15">
    <source>
        <dbReference type="Proteomes" id="UP000286415"/>
    </source>
</evidence>
<dbReference type="InterPro" id="IPR014043">
    <property type="entry name" value="Acyl_transferase_dom"/>
</dbReference>
<keyword evidence="8" id="KW-0443">Lipid metabolism</keyword>
<evidence type="ECO:0000256" key="3">
    <source>
        <dbReference type="ARBA" id="ARBA00013258"/>
    </source>
</evidence>
<dbReference type="InterPro" id="IPR016035">
    <property type="entry name" value="Acyl_Trfase/lysoPLipase"/>
</dbReference>